<dbReference type="Proteomes" id="UP000620596">
    <property type="component" value="Unassembled WGS sequence"/>
</dbReference>
<evidence type="ECO:0000313" key="3">
    <source>
        <dbReference type="Proteomes" id="UP000620596"/>
    </source>
</evidence>
<gene>
    <name evidence="2" type="ORF">GCM10011496_03950</name>
</gene>
<evidence type="ECO:0000313" key="2">
    <source>
        <dbReference type="EMBL" id="GGA86545.1"/>
    </source>
</evidence>
<keyword evidence="3" id="KW-1185">Reference proteome</keyword>
<dbReference type="PROSITE" id="PS51257">
    <property type="entry name" value="PROKAR_LIPOPROTEIN"/>
    <property type="match status" value="1"/>
</dbReference>
<dbReference type="RefSeq" id="WP_188706032.1">
    <property type="nucleotide sequence ID" value="NZ_BMIG01000001.1"/>
</dbReference>
<reference evidence="2" key="2">
    <citation type="submission" date="2020-09" db="EMBL/GenBank/DDBJ databases">
        <authorList>
            <person name="Sun Q."/>
            <person name="Zhou Y."/>
        </authorList>
    </citation>
    <scope>NUCLEOTIDE SEQUENCE</scope>
    <source>
        <strain evidence="2">CGMCC 1.15322</strain>
    </source>
</reference>
<proteinExistence type="predicted"/>
<name>A0A916S690_9BURK</name>
<dbReference type="InterPro" id="IPR053140">
    <property type="entry name" value="GDSL_Rv0518-like"/>
</dbReference>
<dbReference type="InterPro" id="IPR036514">
    <property type="entry name" value="SGNH_hydro_sf"/>
</dbReference>
<dbReference type="Gene3D" id="3.40.50.1110">
    <property type="entry name" value="SGNH hydrolase"/>
    <property type="match status" value="1"/>
</dbReference>
<protein>
    <recommendedName>
        <fullName evidence="1">SGNH hydrolase-type esterase domain-containing protein</fullName>
    </recommendedName>
</protein>
<comment type="caution">
    <text evidence="2">The sequence shown here is derived from an EMBL/GenBank/DDBJ whole genome shotgun (WGS) entry which is preliminary data.</text>
</comment>
<reference evidence="2" key="1">
    <citation type="journal article" date="2014" name="Int. J. Syst. Evol. Microbiol.">
        <title>Complete genome sequence of Corynebacterium casei LMG S-19264T (=DSM 44701T), isolated from a smear-ripened cheese.</title>
        <authorList>
            <consortium name="US DOE Joint Genome Institute (JGI-PGF)"/>
            <person name="Walter F."/>
            <person name="Albersmeier A."/>
            <person name="Kalinowski J."/>
            <person name="Ruckert C."/>
        </authorList>
    </citation>
    <scope>NUCLEOTIDE SEQUENCE</scope>
    <source>
        <strain evidence="2">CGMCC 1.15322</strain>
    </source>
</reference>
<dbReference type="Pfam" id="PF13472">
    <property type="entry name" value="Lipase_GDSL_2"/>
    <property type="match status" value="1"/>
</dbReference>
<dbReference type="SUPFAM" id="SSF52266">
    <property type="entry name" value="SGNH hydrolase"/>
    <property type="match status" value="1"/>
</dbReference>
<dbReference type="AlphaFoldDB" id="A0A916S690"/>
<dbReference type="EMBL" id="BMIG01000001">
    <property type="protein sequence ID" value="GGA86545.1"/>
    <property type="molecule type" value="Genomic_DNA"/>
</dbReference>
<sequence length="250" mass="26776">MKLRRPSLLGTVSLIAALVVLTTSGCAAWRIKQSAELARQSEPFQASPAGAGASLLVVGDSTGVGSGASSPAASLAGLIARDHPSFKVVNRAKDGAKFADIARQLDVSGGERFDAILVLGGGNDVIRLTPYGPLEENIARVAALARTQARLVVLMPSGNVGSAPFFFPPWSWLMTQRSKTLHRFVREVASDNGAIYVNLYKDKSEDPFAQRPDELNAKDGLHPSDAGYRLWYAELNTQADFSRRLAALVR</sequence>
<dbReference type="PANTHER" id="PTHR43784:SF2">
    <property type="entry name" value="GDSL-LIKE LIPASE_ACYLHYDROLASE, PUTATIVE (AFU_ORTHOLOGUE AFUA_2G00820)-RELATED"/>
    <property type="match status" value="1"/>
</dbReference>
<dbReference type="PANTHER" id="PTHR43784">
    <property type="entry name" value="GDSL-LIKE LIPASE/ACYLHYDROLASE, PUTATIVE (AFU_ORTHOLOGUE AFUA_2G00820)-RELATED"/>
    <property type="match status" value="1"/>
</dbReference>
<evidence type="ECO:0000259" key="1">
    <source>
        <dbReference type="Pfam" id="PF13472"/>
    </source>
</evidence>
<dbReference type="InterPro" id="IPR013830">
    <property type="entry name" value="SGNH_hydro"/>
</dbReference>
<accession>A0A916S690</accession>
<feature type="domain" description="SGNH hydrolase-type esterase" evidence="1">
    <location>
        <begin position="57"/>
        <end position="230"/>
    </location>
</feature>
<organism evidence="2 3">
    <name type="scientific">Polaromonas eurypsychrophila</name>
    <dbReference type="NCBI Taxonomy" id="1614635"/>
    <lineage>
        <taxon>Bacteria</taxon>
        <taxon>Pseudomonadati</taxon>
        <taxon>Pseudomonadota</taxon>
        <taxon>Betaproteobacteria</taxon>
        <taxon>Burkholderiales</taxon>
        <taxon>Comamonadaceae</taxon>
        <taxon>Polaromonas</taxon>
    </lineage>
</organism>
<dbReference type="GO" id="GO:0016788">
    <property type="term" value="F:hydrolase activity, acting on ester bonds"/>
    <property type="evidence" value="ECO:0007669"/>
    <property type="project" value="UniProtKB-ARBA"/>
</dbReference>